<dbReference type="InterPro" id="IPR041916">
    <property type="entry name" value="Anti_sigma_zinc_sf"/>
</dbReference>
<evidence type="ECO:0000313" key="1">
    <source>
        <dbReference type="EMBL" id="MBB5220414.1"/>
    </source>
</evidence>
<dbReference type="Gene3D" id="1.10.10.1320">
    <property type="entry name" value="Anti-sigma factor, zinc-finger domain"/>
    <property type="match status" value="1"/>
</dbReference>
<protein>
    <recommendedName>
        <fullName evidence="3">Anti-sigma factor</fullName>
    </recommendedName>
</protein>
<gene>
    <name evidence="1" type="ORF">HNP73_000335</name>
</gene>
<dbReference type="Proteomes" id="UP000549457">
    <property type="component" value="Unassembled WGS sequence"/>
</dbReference>
<dbReference type="EMBL" id="JACHFM010000001">
    <property type="protein sequence ID" value="MBB5220414.1"/>
    <property type="molecule type" value="Genomic_DNA"/>
</dbReference>
<evidence type="ECO:0008006" key="3">
    <source>
        <dbReference type="Google" id="ProtNLM"/>
    </source>
</evidence>
<proteinExistence type="predicted"/>
<comment type="caution">
    <text evidence="1">The sequence shown here is derived from an EMBL/GenBank/DDBJ whole genome shotgun (WGS) entry which is preliminary data.</text>
</comment>
<dbReference type="AlphaFoldDB" id="A0A840SHK3"/>
<name>A0A840SHK3_9RHOB</name>
<sequence>MAEDSDDPTDEALVGYVRGRLPEAEAGHISALAAERPELAARIALAAAIAADVDAEAAGPGPGELGWRRIARALDAEAAPRPARNRLWGFAAAAAAVVLLWQVSALMQGGPEPGYAPVSDQPGDHPGISVAFTPDLTETEMRDLLRSVGAEVVGGPSAVGLWRLGFADAAARDAALARLTRDPRVQSAQAD</sequence>
<evidence type="ECO:0000313" key="2">
    <source>
        <dbReference type="Proteomes" id="UP000549457"/>
    </source>
</evidence>
<dbReference type="RefSeq" id="WP_184146482.1">
    <property type="nucleotide sequence ID" value="NZ_JACHFM010000001.1"/>
</dbReference>
<organism evidence="1 2">
    <name type="scientific">Amaricoccus macauensis</name>
    <dbReference type="NCBI Taxonomy" id="57001"/>
    <lineage>
        <taxon>Bacteria</taxon>
        <taxon>Pseudomonadati</taxon>
        <taxon>Pseudomonadota</taxon>
        <taxon>Alphaproteobacteria</taxon>
        <taxon>Rhodobacterales</taxon>
        <taxon>Paracoccaceae</taxon>
        <taxon>Amaricoccus</taxon>
    </lineage>
</organism>
<accession>A0A840SHK3</accession>
<reference evidence="1 2" key="1">
    <citation type="submission" date="2020-08" db="EMBL/GenBank/DDBJ databases">
        <title>Genomic Encyclopedia of Type Strains, Phase IV (KMG-IV): sequencing the most valuable type-strain genomes for metagenomic binning, comparative biology and taxonomic classification.</title>
        <authorList>
            <person name="Goeker M."/>
        </authorList>
    </citation>
    <scope>NUCLEOTIDE SEQUENCE [LARGE SCALE GENOMIC DNA]</scope>
    <source>
        <strain evidence="1 2">DSM 101730</strain>
    </source>
</reference>
<keyword evidence="2" id="KW-1185">Reference proteome</keyword>